<organism evidence="1">
    <name type="scientific">viral metagenome</name>
    <dbReference type="NCBI Taxonomy" id="1070528"/>
    <lineage>
        <taxon>unclassified sequences</taxon>
        <taxon>metagenomes</taxon>
        <taxon>organismal metagenomes</taxon>
    </lineage>
</organism>
<dbReference type="AlphaFoldDB" id="A0A6H1ZW50"/>
<proteinExistence type="predicted"/>
<evidence type="ECO:0000313" key="1">
    <source>
        <dbReference type="EMBL" id="QJA52153.1"/>
    </source>
</evidence>
<reference evidence="1" key="1">
    <citation type="submission" date="2020-03" db="EMBL/GenBank/DDBJ databases">
        <title>The deep terrestrial virosphere.</title>
        <authorList>
            <person name="Holmfeldt K."/>
            <person name="Nilsson E."/>
            <person name="Simone D."/>
            <person name="Lopez-Fernandez M."/>
            <person name="Wu X."/>
            <person name="de Brujin I."/>
            <person name="Lundin D."/>
            <person name="Andersson A."/>
            <person name="Bertilsson S."/>
            <person name="Dopson M."/>
        </authorList>
    </citation>
    <scope>NUCLEOTIDE SEQUENCE</scope>
    <source>
        <strain evidence="1">TM448A02504</strain>
    </source>
</reference>
<sequence length="78" mass="9212">MEVVDTIEKARALPEIDDEMFEIWLEVEPDGRTIKRRKVRPFVVSPHIEKEIAFFVDSDGRLMKVCYTEDGPAKVRFW</sequence>
<protein>
    <submittedName>
        <fullName evidence="1">Uncharacterized protein</fullName>
    </submittedName>
</protein>
<name>A0A6H1ZW50_9ZZZZ</name>
<accession>A0A6H1ZW50</accession>
<gene>
    <name evidence="1" type="ORF">TM448A02504_0007</name>
</gene>
<dbReference type="EMBL" id="MT144317">
    <property type="protein sequence ID" value="QJA52153.1"/>
    <property type="molecule type" value="Genomic_DNA"/>
</dbReference>